<feature type="transmembrane region" description="Helical" evidence="8">
    <location>
        <begin position="12"/>
        <end position="30"/>
    </location>
</feature>
<evidence type="ECO:0000256" key="3">
    <source>
        <dbReference type="ARBA" id="ARBA00022630"/>
    </source>
</evidence>
<dbReference type="PATRIC" id="fig|246196.56.peg.193"/>
<evidence type="ECO:0000313" key="10">
    <source>
        <dbReference type="Proteomes" id="UP000006158"/>
    </source>
</evidence>
<dbReference type="GO" id="GO:0018667">
    <property type="term" value="F:cyclohexanone monooxygenase activity"/>
    <property type="evidence" value="ECO:0007669"/>
    <property type="project" value="UniProtKB-EC"/>
</dbReference>
<dbReference type="EC" id="1.14.13.22" evidence="9"/>
<keyword evidence="5" id="KW-0521">NADP</keyword>
<reference evidence="9 10" key="2">
    <citation type="journal article" date="2009" name="Genome Res.">
        <title>Ortho-proteogenomics: multiple proteomes investigation through orthology and a new MS-based protocol.</title>
        <authorList>
            <person name="Gallien S."/>
            <person name="Perrodou E."/>
            <person name="Carapito C."/>
            <person name="Deshayes C."/>
            <person name="Reyrat J.M."/>
            <person name="Van Dorsselaer A."/>
            <person name="Poch O."/>
            <person name="Schaeffer C."/>
            <person name="Lecompte O."/>
        </authorList>
    </citation>
    <scope>NUCLEOTIDE SEQUENCE [LARGE SCALE GENOMIC DNA]</scope>
    <source>
        <strain evidence="10">ATCC 700084 / mc(2)155</strain>
    </source>
</reference>
<keyword evidence="8" id="KW-1133">Transmembrane helix</keyword>
<dbReference type="GO" id="GO:0004499">
    <property type="term" value="F:N,N-dimethylaniline monooxygenase activity"/>
    <property type="evidence" value="ECO:0007669"/>
    <property type="project" value="InterPro"/>
</dbReference>
<sequence length="550" mass="61050">MRRDMTTSSDRRQAVDVVVIGAGFAGLYALHRLKRSGLQVTCFEAGEGVGGAWYWNRYPGARVDFESMQYSYSFDDDLQQDWVWPELFSPQEDLERYLNHVADRFGLRPMIQFGARVDHIAFDEDVEKWRVSTEAGHQVTAKYVVAACGPTNVANVPPFPGLDTFEGTSVHTARWPEGGVEYAGKRVGVIGTGASGVQVIPEVAKTADHLYVFQRTPVYSVPANNRPLQPDHERDWKDNYAERRAVARRNPYAMVLPVRQHGSVLAHTPEQRAEILDAAWQQRSGLALMFLFDDVLTDAGANEVLAEWLRGKIREVVADPETAEMLCPKTYPVGTKRLCVDNGYYETFNRENVTLVDVRDSPIVAITREGVQTEARHHPVDVLILATGFHGLTGSLTRMNVNGRGGVVLADKWKAGPVNYLGMVISGFPNLFVVNGPGSPSVLTQMVAHSEYQVDWISALIEDMERRGISSVDTTSDAETQWWEQLTAVAGQTLFPQADSWYTGANIEGKPRNFMLWAGGFDTYIDMCDGVAAEGYTGLVFDGCFHGKAN</sequence>
<keyword evidence="7 9" id="KW-0503">Monooxygenase</keyword>
<dbReference type="PANTHER" id="PTHR43098">
    <property type="entry name" value="L-ORNITHINE N(5)-MONOOXYGENASE-RELATED"/>
    <property type="match status" value="1"/>
</dbReference>
<reference evidence="9 10" key="1">
    <citation type="journal article" date="2007" name="Genome Biol.">
        <title>Interrupted coding sequences in Mycobacterium smegmatis: authentic mutations or sequencing errors?</title>
        <authorList>
            <person name="Deshayes C."/>
            <person name="Perrodou E."/>
            <person name="Gallien S."/>
            <person name="Euphrasie D."/>
            <person name="Schaeffer C."/>
            <person name="Van-Dorsselaer A."/>
            <person name="Poch O."/>
            <person name="Lecompte O."/>
            <person name="Reyrat J.M."/>
        </authorList>
    </citation>
    <scope>NUCLEOTIDE SEQUENCE [LARGE SCALE GENOMIC DNA]</scope>
    <source>
        <strain evidence="10">ATCC 700084 / mc(2)155</strain>
    </source>
</reference>
<comment type="similarity">
    <text evidence="2">Belongs to the FAD-binding monooxygenase family.</text>
</comment>
<name>I7G1C6_MYCS2</name>
<gene>
    <name evidence="9" type="ordered locus">MSMEI_0190</name>
</gene>
<dbReference type="InterPro" id="IPR020946">
    <property type="entry name" value="Flavin_mOase-like"/>
</dbReference>
<dbReference type="Pfam" id="PF00743">
    <property type="entry name" value="FMO-like"/>
    <property type="match status" value="1"/>
</dbReference>
<dbReference type="GO" id="GO:0050660">
    <property type="term" value="F:flavin adenine dinucleotide binding"/>
    <property type="evidence" value="ECO:0007669"/>
    <property type="project" value="InterPro"/>
</dbReference>
<dbReference type="KEGG" id="msg:MSMEI_0190"/>
<keyword evidence="4" id="KW-0274">FAD</keyword>
<keyword evidence="8" id="KW-0472">Membrane</keyword>
<evidence type="ECO:0000256" key="2">
    <source>
        <dbReference type="ARBA" id="ARBA00010139"/>
    </source>
</evidence>
<keyword evidence="6 9" id="KW-0560">Oxidoreductase</keyword>
<dbReference type="AlphaFoldDB" id="I7G1C6"/>
<evidence type="ECO:0000256" key="6">
    <source>
        <dbReference type="ARBA" id="ARBA00023002"/>
    </source>
</evidence>
<dbReference type="PANTHER" id="PTHR43098:SF3">
    <property type="entry name" value="L-ORNITHINE N(5)-MONOOXYGENASE-RELATED"/>
    <property type="match status" value="1"/>
</dbReference>
<dbReference type="SUPFAM" id="SSF51905">
    <property type="entry name" value="FAD/NAD(P)-binding domain"/>
    <property type="match status" value="3"/>
</dbReference>
<evidence type="ECO:0000313" key="9">
    <source>
        <dbReference type="EMBL" id="AFP36671.1"/>
    </source>
</evidence>
<keyword evidence="8" id="KW-0812">Transmembrane</keyword>
<accession>I7G1C6</accession>
<comment type="cofactor">
    <cofactor evidence="1">
        <name>FAD</name>
        <dbReference type="ChEBI" id="CHEBI:57692"/>
    </cofactor>
</comment>
<dbReference type="EMBL" id="CP001663">
    <property type="protein sequence ID" value="AFP36671.1"/>
    <property type="molecule type" value="Genomic_DNA"/>
</dbReference>
<keyword evidence="3" id="KW-0285">Flavoprotein</keyword>
<dbReference type="GO" id="GO:0050661">
    <property type="term" value="F:NADP binding"/>
    <property type="evidence" value="ECO:0007669"/>
    <property type="project" value="InterPro"/>
</dbReference>
<protein>
    <submittedName>
        <fullName evidence="9">Cyclohexanone monooxygenase</fullName>
        <ecNumber evidence="9">1.14.13.22</ecNumber>
    </submittedName>
</protein>
<proteinExistence type="inferred from homology"/>
<dbReference type="Gene3D" id="3.50.50.60">
    <property type="entry name" value="FAD/NAD(P)-binding domain"/>
    <property type="match status" value="2"/>
</dbReference>
<dbReference type="InterPro" id="IPR036188">
    <property type="entry name" value="FAD/NAD-bd_sf"/>
</dbReference>
<dbReference type="Proteomes" id="UP000006158">
    <property type="component" value="Chromosome"/>
</dbReference>
<organism evidence="9 10">
    <name type="scientific">Mycolicibacterium smegmatis (strain ATCC 700084 / mc(2)155)</name>
    <name type="common">Mycobacterium smegmatis</name>
    <dbReference type="NCBI Taxonomy" id="246196"/>
    <lineage>
        <taxon>Bacteria</taxon>
        <taxon>Bacillati</taxon>
        <taxon>Actinomycetota</taxon>
        <taxon>Actinomycetes</taxon>
        <taxon>Mycobacteriales</taxon>
        <taxon>Mycobacteriaceae</taxon>
        <taxon>Mycolicibacterium</taxon>
    </lineage>
</organism>
<evidence type="ECO:0000256" key="4">
    <source>
        <dbReference type="ARBA" id="ARBA00022827"/>
    </source>
</evidence>
<evidence type="ECO:0000256" key="1">
    <source>
        <dbReference type="ARBA" id="ARBA00001974"/>
    </source>
</evidence>
<evidence type="ECO:0000256" key="8">
    <source>
        <dbReference type="SAM" id="Phobius"/>
    </source>
</evidence>
<dbReference type="InterPro" id="IPR050775">
    <property type="entry name" value="FAD-binding_Monooxygenases"/>
</dbReference>
<evidence type="ECO:0000256" key="7">
    <source>
        <dbReference type="ARBA" id="ARBA00023033"/>
    </source>
</evidence>
<dbReference type="PRINTS" id="PR00469">
    <property type="entry name" value="PNDRDTASEII"/>
</dbReference>
<evidence type="ECO:0000256" key="5">
    <source>
        <dbReference type="ARBA" id="ARBA00022857"/>
    </source>
</evidence>